<dbReference type="Gene3D" id="2.160.20.10">
    <property type="entry name" value="Single-stranded right-handed beta-helix, Pectin lyase-like"/>
    <property type="match status" value="2"/>
</dbReference>
<dbReference type="AlphaFoldDB" id="A0A0F8WR93"/>
<dbReference type="InterPro" id="IPR011050">
    <property type="entry name" value="Pectin_lyase_fold/virulence"/>
</dbReference>
<reference evidence="1" key="1">
    <citation type="journal article" date="2015" name="Nature">
        <title>Complex archaea that bridge the gap between prokaryotes and eukaryotes.</title>
        <authorList>
            <person name="Spang A."/>
            <person name="Saw J.H."/>
            <person name="Jorgensen S.L."/>
            <person name="Zaremba-Niedzwiedzka K."/>
            <person name="Martijn J."/>
            <person name="Lind A.E."/>
            <person name="van Eijk R."/>
            <person name="Schleper C."/>
            <person name="Guy L."/>
            <person name="Ettema T.J."/>
        </authorList>
    </citation>
    <scope>NUCLEOTIDE SEQUENCE</scope>
</reference>
<name>A0A0F8WR93_9ZZZZ</name>
<gene>
    <name evidence="1" type="ORF">LCGC14_3120900</name>
</gene>
<organism evidence="1">
    <name type="scientific">marine sediment metagenome</name>
    <dbReference type="NCBI Taxonomy" id="412755"/>
    <lineage>
        <taxon>unclassified sequences</taxon>
        <taxon>metagenomes</taxon>
        <taxon>ecological metagenomes</taxon>
    </lineage>
</organism>
<dbReference type="EMBL" id="LAZR01067810">
    <property type="protein sequence ID" value="KKK50850.1"/>
    <property type="molecule type" value="Genomic_DNA"/>
</dbReference>
<sequence length="341" mass="35649">KRMPRTVRVGIVAGGLSEFITIQAAIDWCNTQAVPAPSAAAPYTVEIWPGVYDEVVVMAAHVNLRGTDKEACIIDVDHATLVTMAEGSQLSNLTLNVTSDATASGFGVELNDAACTIENVNIILNRSAGAFAYGIRESTGATARIIHIRNVRIQMTDNSNERGIGIDQAGKTVYIENSWIQGSDYGLAIGVSGGGAVASTIYSSHNHFEATAAPSRSVFNNGGTILMNGDTIGKVDHTGAGILRENDGIITYKNIPLEYEVFAGMSIQDAITSAAADAPAPAATAPYTVLIHPGIYDEVVTCSTYVNLKGVGPKGSVVISQTDAVAVLDMSGNTVEISDLT</sequence>
<protein>
    <recommendedName>
        <fullName evidence="2">Right handed beta helix domain-containing protein</fullName>
    </recommendedName>
</protein>
<feature type="non-terminal residue" evidence="1">
    <location>
        <position position="341"/>
    </location>
</feature>
<comment type="caution">
    <text evidence="1">The sequence shown here is derived from an EMBL/GenBank/DDBJ whole genome shotgun (WGS) entry which is preliminary data.</text>
</comment>
<dbReference type="InterPro" id="IPR012334">
    <property type="entry name" value="Pectin_lyas_fold"/>
</dbReference>
<dbReference type="SUPFAM" id="SSF51126">
    <property type="entry name" value="Pectin lyase-like"/>
    <property type="match status" value="2"/>
</dbReference>
<feature type="non-terminal residue" evidence="1">
    <location>
        <position position="1"/>
    </location>
</feature>
<evidence type="ECO:0000313" key="1">
    <source>
        <dbReference type="EMBL" id="KKK50850.1"/>
    </source>
</evidence>
<evidence type="ECO:0008006" key="2">
    <source>
        <dbReference type="Google" id="ProtNLM"/>
    </source>
</evidence>
<proteinExistence type="predicted"/>
<accession>A0A0F8WR93</accession>